<dbReference type="Proteomes" id="UP001595533">
    <property type="component" value="Unassembled WGS sequence"/>
</dbReference>
<dbReference type="SUPFAM" id="SSF48371">
    <property type="entry name" value="ARM repeat"/>
    <property type="match status" value="1"/>
</dbReference>
<proteinExistence type="predicted"/>
<sequence>MSRQKNSEQLELLMMDYLSGKMSASEQQQFQCLLASHPEHSQELLELEHMLLVFDQHQQQPVPKPSSAMDDRFYGMLHEHIHQQQVQPATSVSQWHQRIRQWFSWQSLKPIGFAFSMLAVGVLIGQNRQLKEEQQHWQANQVDQQQQQIQALTVLAMLDMPSANKRMMALNLAAMTQQPGESLIEALLITLKQDNNVNVRLQALDTLTTWINNDNSNSFLRNGLVSAIDHQQSPMVQIAMADLMQRIGEPQAVKPLQKLLEQEPLIEPVREKLTAAVDQLI</sequence>
<dbReference type="RefSeq" id="WP_157892924.1">
    <property type="nucleotide sequence ID" value="NZ_JBHRTS010000003.1"/>
</dbReference>
<name>A0ABV7JCX7_9GAMM</name>
<evidence type="ECO:0000313" key="1">
    <source>
        <dbReference type="EMBL" id="MFC3193956.1"/>
    </source>
</evidence>
<dbReference type="EMBL" id="JBHRTS010000003">
    <property type="protein sequence ID" value="MFC3193956.1"/>
    <property type="molecule type" value="Genomic_DNA"/>
</dbReference>
<accession>A0ABV7JCX7</accession>
<protein>
    <submittedName>
        <fullName evidence="1">HEAT repeat domain-containing protein</fullName>
    </submittedName>
</protein>
<keyword evidence="2" id="KW-1185">Reference proteome</keyword>
<dbReference type="Gene3D" id="1.25.10.10">
    <property type="entry name" value="Leucine-rich Repeat Variant"/>
    <property type="match status" value="1"/>
</dbReference>
<comment type="caution">
    <text evidence="1">The sequence shown here is derived from an EMBL/GenBank/DDBJ whole genome shotgun (WGS) entry which is preliminary data.</text>
</comment>
<dbReference type="Pfam" id="PF13646">
    <property type="entry name" value="HEAT_2"/>
    <property type="match status" value="1"/>
</dbReference>
<gene>
    <name evidence="1" type="ORF">ACFODZ_06865</name>
</gene>
<dbReference type="InterPro" id="IPR016024">
    <property type="entry name" value="ARM-type_fold"/>
</dbReference>
<dbReference type="InterPro" id="IPR011989">
    <property type="entry name" value="ARM-like"/>
</dbReference>
<reference evidence="2" key="1">
    <citation type="journal article" date="2019" name="Int. J. Syst. Evol. Microbiol.">
        <title>The Global Catalogue of Microorganisms (GCM) 10K type strain sequencing project: providing services to taxonomists for standard genome sequencing and annotation.</title>
        <authorList>
            <consortium name="The Broad Institute Genomics Platform"/>
            <consortium name="The Broad Institute Genome Sequencing Center for Infectious Disease"/>
            <person name="Wu L."/>
            <person name="Ma J."/>
        </authorList>
    </citation>
    <scope>NUCLEOTIDE SEQUENCE [LARGE SCALE GENOMIC DNA]</scope>
    <source>
        <strain evidence="2">KCTC 42953</strain>
    </source>
</reference>
<organism evidence="1 2">
    <name type="scientific">Marinicella sediminis</name>
    <dbReference type="NCBI Taxonomy" id="1792834"/>
    <lineage>
        <taxon>Bacteria</taxon>
        <taxon>Pseudomonadati</taxon>
        <taxon>Pseudomonadota</taxon>
        <taxon>Gammaproteobacteria</taxon>
        <taxon>Lysobacterales</taxon>
        <taxon>Marinicellaceae</taxon>
        <taxon>Marinicella</taxon>
    </lineage>
</organism>
<evidence type="ECO:0000313" key="2">
    <source>
        <dbReference type="Proteomes" id="UP001595533"/>
    </source>
</evidence>